<evidence type="ECO:0000313" key="2">
    <source>
        <dbReference type="EMBL" id="MBH8552579.1"/>
    </source>
</evidence>
<keyword evidence="1" id="KW-0472">Membrane</keyword>
<proteinExistence type="predicted"/>
<keyword evidence="3" id="KW-1185">Reference proteome</keyword>
<evidence type="ECO:0000313" key="3">
    <source>
        <dbReference type="Proteomes" id="UP000599391"/>
    </source>
</evidence>
<reference evidence="2 3" key="1">
    <citation type="journal article" date="2021" name="Int. J. Syst. Evol. Microbiol.">
        <title>Amazonocrinis nigriterrae gen. nov., sp. nov., Atlanticothrix silvestris gen. nov., sp. nov. and Dendronalium phyllosphericum gen. nov., sp. nov., nostocacean cyanobacteria from Brazilian environments.</title>
        <authorList>
            <person name="Alvarenga D.O."/>
            <person name="Andreote A.P.D."/>
            <person name="Branco L.H.Z."/>
            <person name="Delbaje E."/>
            <person name="Cruz R.B."/>
            <person name="Varani A.M."/>
            <person name="Fiore M.F."/>
        </authorList>
    </citation>
    <scope>NUCLEOTIDE SEQUENCE [LARGE SCALE GENOMIC DNA]</scope>
    <source>
        <strain evidence="2 3">CENA357</strain>
    </source>
</reference>
<feature type="transmembrane region" description="Helical" evidence="1">
    <location>
        <begin position="120"/>
        <end position="141"/>
    </location>
</feature>
<dbReference type="Pfam" id="PF06168">
    <property type="entry name" value="DUF981"/>
    <property type="match status" value="1"/>
</dbReference>
<feature type="transmembrane region" description="Helical" evidence="1">
    <location>
        <begin position="153"/>
        <end position="176"/>
    </location>
</feature>
<dbReference type="EMBL" id="JAECZB010000016">
    <property type="protein sequence ID" value="MBH8552579.1"/>
    <property type="molecule type" value="Genomic_DNA"/>
</dbReference>
<organism evidence="2 3">
    <name type="scientific">Atlanticothrix silvestris CENA357</name>
    <dbReference type="NCBI Taxonomy" id="1725252"/>
    <lineage>
        <taxon>Bacteria</taxon>
        <taxon>Bacillati</taxon>
        <taxon>Cyanobacteriota</taxon>
        <taxon>Cyanophyceae</taxon>
        <taxon>Nostocales</taxon>
        <taxon>Nodulariaceae</taxon>
        <taxon>Atlanticothrix</taxon>
        <taxon>Atlanticothrix silvestris</taxon>
    </lineage>
</organism>
<feature type="transmembrane region" description="Helical" evidence="1">
    <location>
        <begin position="95"/>
        <end position="114"/>
    </location>
</feature>
<comment type="caution">
    <text evidence="2">The sequence shown here is derived from an EMBL/GenBank/DDBJ whole genome shotgun (WGS) entry which is preliminary data.</text>
</comment>
<feature type="transmembrane region" description="Helical" evidence="1">
    <location>
        <begin position="40"/>
        <end position="61"/>
    </location>
</feature>
<dbReference type="RefSeq" id="WP_214438886.1">
    <property type="nucleotide sequence ID" value="NZ_JAECZB010000016.1"/>
</dbReference>
<dbReference type="Proteomes" id="UP000599391">
    <property type="component" value="Unassembled WGS sequence"/>
</dbReference>
<name>A0A8J7L1M0_9CYAN</name>
<gene>
    <name evidence="2" type="ORF">I8751_09370</name>
</gene>
<dbReference type="InterPro" id="IPR009324">
    <property type="entry name" value="DUF981"/>
</dbReference>
<feature type="transmembrane region" description="Helical" evidence="1">
    <location>
        <begin position="67"/>
        <end position="88"/>
    </location>
</feature>
<protein>
    <submittedName>
        <fullName evidence="2">DUF981 domain-containing protein</fullName>
    </submittedName>
</protein>
<sequence>MFIDYLTLMLINLSAGLALLAAYVYFGLSSSNQKRWIPGFGVVGAIALVTGLHMTFTWPIIGSFNVAFGETTVLFGILFVGTSLTLAMGWELFTLGIYGFFAGLVSLLIGFRIINLGITQLPLLSGIGFILVGLGGIFSVPTLSLKSTRLLRTIGAIVLSVAALIFAYIGLTAYWAHLADFSTWKPLPR</sequence>
<keyword evidence="1" id="KW-0812">Transmembrane</keyword>
<feature type="transmembrane region" description="Helical" evidence="1">
    <location>
        <begin position="6"/>
        <end position="28"/>
    </location>
</feature>
<evidence type="ECO:0000256" key="1">
    <source>
        <dbReference type="SAM" id="Phobius"/>
    </source>
</evidence>
<dbReference type="AlphaFoldDB" id="A0A8J7L1M0"/>
<accession>A0A8J7L1M0</accession>
<keyword evidence="1" id="KW-1133">Transmembrane helix</keyword>